<keyword evidence="3" id="KW-0808">Transferase</keyword>
<dbReference type="Pfam" id="PF00069">
    <property type="entry name" value="Pkinase"/>
    <property type="match status" value="1"/>
</dbReference>
<keyword evidence="12" id="KW-1185">Reference proteome</keyword>
<evidence type="ECO:0000256" key="3">
    <source>
        <dbReference type="ARBA" id="ARBA00022679"/>
    </source>
</evidence>
<dbReference type="SUPFAM" id="SSF56112">
    <property type="entry name" value="Protein kinase-like (PK-like)"/>
    <property type="match status" value="1"/>
</dbReference>
<dbReference type="InterPro" id="IPR011009">
    <property type="entry name" value="Kinase-like_dom_sf"/>
</dbReference>
<evidence type="ECO:0000256" key="6">
    <source>
        <dbReference type="ARBA" id="ARBA00022840"/>
    </source>
</evidence>
<feature type="binding site" evidence="9">
    <location>
        <position position="51"/>
    </location>
    <ligand>
        <name>ATP</name>
        <dbReference type="ChEBI" id="CHEBI:30616"/>
    </ligand>
</feature>
<evidence type="ECO:0000256" key="7">
    <source>
        <dbReference type="ARBA" id="ARBA00047899"/>
    </source>
</evidence>
<gene>
    <name evidence="11" type="ORF">NECAME_19247</name>
</gene>
<keyword evidence="2" id="KW-0723">Serine/threonine-protein kinase</keyword>
<comment type="catalytic activity">
    <reaction evidence="8">
        <text>L-seryl-[protein] + ATP = O-phospho-L-seryl-[protein] + ADP + H(+)</text>
        <dbReference type="Rhea" id="RHEA:17989"/>
        <dbReference type="Rhea" id="RHEA-COMP:9863"/>
        <dbReference type="Rhea" id="RHEA-COMP:11604"/>
        <dbReference type="ChEBI" id="CHEBI:15378"/>
        <dbReference type="ChEBI" id="CHEBI:29999"/>
        <dbReference type="ChEBI" id="CHEBI:30616"/>
        <dbReference type="ChEBI" id="CHEBI:83421"/>
        <dbReference type="ChEBI" id="CHEBI:456216"/>
        <dbReference type="EC" id="2.7.11.1"/>
    </reaction>
</comment>
<keyword evidence="5" id="KW-0418">Kinase</keyword>
<proteinExistence type="predicted"/>
<dbReference type="OMA" id="GTFRACK"/>
<evidence type="ECO:0000256" key="9">
    <source>
        <dbReference type="PROSITE-ProRule" id="PRU10141"/>
    </source>
</evidence>
<dbReference type="EMBL" id="KI667514">
    <property type="protein sequence ID" value="ETN71652.1"/>
    <property type="molecule type" value="Genomic_DNA"/>
</dbReference>
<dbReference type="GO" id="GO:0005524">
    <property type="term" value="F:ATP binding"/>
    <property type="evidence" value="ECO:0007669"/>
    <property type="project" value="UniProtKB-UniRule"/>
</dbReference>
<name>W2SSH0_NECAM</name>
<organism evidence="11 12">
    <name type="scientific">Necator americanus</name>
    <name type="common">Human hookworm</name>
    <dbReference type="NCBI Taxonomy" id="51031"/>
    <lineage>
        <taxon>Eukaryota</taxon>
        <taxon>Metazoa</taxon>
        <taxon>Ecdysozoa</taxon>
        <taxon>Nematoda</taxon>
        <taxon>Chromadorea</taxon>
        <taxon>Rhabditida</taxon>
        <taxon>Rhabditina</taxon>
        <taxon>Rhabditomorpha</taxon>
        <taxon>Strongyloidea</taxon>
        <taxon>Ancylostomatidae</taxon>
        <taxon>Bunostominae</taxon>
        <taxon>Necator</taxon>
    </lineage>
</organism>
<dbReference type="PANTHER" id="PTHR44899:SF3">
    <property type="entry name" value="SERINE_THREONINE-PROTEIN KINASE NEK1"/>
    <property type="match status" value="1"/>
</dbReference>
<dbReference type="Gene3D" id="3.30.200.20">
    <property type="entry name" value="Phosphorylase Kinase, domain 1"/>
    <property type="match status" value="1"/>
</dbReference>
<accession>W2SSH0</accession>
<dbReference type="PROSITE" id="PS50011">
    <property type="entry name" value="PROTEIN_KINASE_DOM"/>
    <property type="match status" value="1"/>
</dbReference>
<dbReference type="InterPro" id="IPR000719">
    <property type="entry name" value="Prot_kinase_dom"/>
</dbReference>
<keyword evidence="6 9" id="KW-0067">ATP-binding</keyword>
<evidence type="ECO:0000256" key="5">
    <source>
        <dbReference type="ARBA" id="ARBA00022777"/>
    </source>
</evidence>
<evidence type="ECO:0000256" key="2">
    <source>
        <dbReference type="ARBA" id="ARBA00022527"/>
    </source>
</evidence>
<dbReference type="KEGG" id="nai:NECAME_19247"/>
<reference evidence="12" key="1">
    <citation type="journal article" date="2014" name="Nat. Genet.">
        <title>Genome of the human hookworm Necator americanus.</title>
        <authorList>
            <person name="Tang Y.T."/>
            <person name="Gao X."/>
            <person name="Rosa B.A."/>
            <person name="Abubucker S."/>
            <person name="Hallsworth-Pepin K."/>
            <person name="Martin J."/>
            <person name="Tyagi R."/>
            <person name="Heizer E."/>
            <person name="Zhang X."/>
            <person name="Bhonagiri-Palsikar V."/>
            <person name="Minx P."/>
            <person name="Warren W.C."/>
            <person name="Wang Q."/>
            <person name="Zhan B."/>
            <person name="Hotez P.J."/>
            <person name="Sternberg P.W."/>
            <person name="Dougall A."/>
            <person name="Gaze S.T."/>
            <person name="Mulvenna J."/>
            <person name="Sotillo J."/>
            <person name="Ranganathan S."/>
            <person name="Rabelo E.M."/>
            <person name="Wilson R.K."/>
            <person name="Felgner P.L."/>
            <person name="Bethony J."/>
            <person name="Hawdon J.M."/>
            <person name="Gasser R.B."/>
            <person name="Loukas A."/>
            <person name="Mitreva M."/>
        </authorList>
    </citation>
    <scope>NUCLEOTIDE SEQUENCE [LARGE SCALE GENOMIC DNA]</scope>
</reference>
<dbReference type="InterPro" id="IPR051131">
    <property type="entry name" value="NEK_Ser/Thr_kinase_NIMA"/>
</dbReference>
<evidence type="ECO:0000313" key="12">
    <source>
        <dbReference type="Proteomes" id="UP000053676"/>
    </source>
</evidence>
<keyword evidence="4 9" id="KW-0547">Nucleotide-binding</keyword>
<feature type="non-terminal residue" evidence="11">
    <location>
        <position position="89"/>
    </location>
</feature>
<comment type="catalytic activity">
    <reaction evidence="7">
        <text>L-threonyl-[protein] + ATP = O-phospho-L-threonyl-[protein] + ADP + H(+)</text>
        <dbReference type="Rhea" id="RHEA:46608"/>
        <dbReference type="Rhea" id="RHEA-COMP:11060"/>
        <dbReference type="Rhea" id="RHEA-COMP:11605"/>
        <dbReference type="ChEBI" id="CHEBI:15378"/>
        <dbReference type="ChEBI" id="CHEBI:30013"/>
        <dbReference type="ChEBI" id="CHEBI:30616"/>
        <dbReference type="ChEBI" id="CHEBI:61977"/>
        <dbReference type="ChEBI" id="CHEBI:456216"/>
        <dbReference type="EC" id="2.7.11.1"/>
    </reaction>
</comment>
<dbReference type="GO" id="GO:0004674">
    <property type="term" value="F:protein serine/threonine kinase activity"/>
    <property type="evidence" value="ECO:0007669"/>
    <property type="project" value="UniProtKB-KW"/>
</dbReference>
<dbReference type="Proteomes" id="UP000053676">
    <property type="component" value="Unassembled WGS sequence"/>
</dbReference>
<dbReference type="AlphaFoldDB" id="W2SSH0"/>
<sequence>MNFGTSALQLFQTPMTTLADRYHMTKRLGDGTFGEVLLAKKIDTGDKVAIKRQEHPMKKKFKTWEEATALREVKALKKLPHPNIIKLRE</sequence>
<evidence type="ECO:0000256" key="8">
    <source>
        <dbReference type="ARBA" id="ARBA00048679"/>
    </source>
</evidence>
<dbReference type="PANTHER" id="PTHR44899">
    <property type="entry name" value="CAMK FAMILY PROTEIN KINASE"/>
    <property type="match status" value="1"/>
</dbReference>
<evidence type="ECO:0000259" key="10">
    <source>
        <dbReference type="PROSITE" id="PS50011"/>
    </source>
</evidence>
<feature type="domain" description="Protein kinase" evidence="10">
    <location>
        <begin position="22"/>
        <end position="89"/>
    </location>
</feature>
<dbReference type="STRING" id="51031.W2SSH0"/>
<evidence type="ECO:0000256" key="1">
    <source>
        <dbReference type="ARBA" id="ARBA00012513"/>
    </source>
</evidence>
<evidence type="ECO:0000313" key="11">
    <source>
        <dbReference type="EMBL" id="ETN71652.1"/>
    </source>
</evidence>
<evidence type="ECO:0000256" key="4">
    <source>
        <dbReference type="ARBA" id="ARBA00022741"/>
    </source>
</evidence>
<dbReference type="PROSITE" id="PS00107">
    <property type="entry name" value="PROTEIN_KINASE_ATP"/>
    <property type="match status" value="1"/>
</dbReference>
<dbReference type="EC" id="2.7.11.1" evidence="1"/>
<protein>
    <recommendedName>
        <fullName evidence="1">non-specific serine/threonine protein kinase</fullName>
        <ecNumber evidence="1">2.7.11.1</ecNumber>
    </recommendedName>
</protein>
<dbReference type="InterPro" id="IPR017441">
    <property type="entry name" value="Protein_kinase_ATP_BS"/>
</dbReference>
<dbReference type="OrthoDB" id="2158884at2759"/>